<reference evidence="2" key="2">
    <citation type="journal article" date="2022" name="Syst. Appl. Microbiol.">
        <title>Chromohalobacter moromii sp. nov., a moderately halophilic bacterium isolated from lupine-based moromi fermentation.</title>
        <authorList>
            <person name="Lulf R.H."/>
            <person name="Hilgarth M."/>
            <person name="Ehrmann M.A."/>
        </authorList>
    </citation>
    <scope>NUCLEOTIDE SEQUENCE</scope>
    <source>
        <strain evidence="2">TMW 2.2304</strain>
    </source>
</reference>
<organism evidence="2 3">
    <name type="scientific">Chromohalobacter moromii</name>
    <dbReference type="NCBI Taxonomy" id="2860329"/>
    <lineage>
        <taxon>Bacteria</taxon>
        <taxon>Pseudomonadati</taxon>
        <taxon>Pseudomonadota</taxon>
        <taxon>Gammaproteobacteria</taxon>
        <taxon>Oceanospirillales</taxon>
        <taxon>Halomonadaceae</taxon>
        <taxon>Chromohalobacter</taxon>
    </lineage>
</organism>
<evidence type="ECO:0000259" key="1">
    <source>
        <dbReference type="Pfam" id="PF14355"/>
    </source>
</evidence>
<feature type="domain" description="Abortive infection protein-like C-terminal" evidence="1">
    <location>
        <begin position="29"/>
        <end position="105"/>
    </location>
</feature>
<name>A0A9X3B549_9GAMM</name>
<dbReference type="Pfam" id="PF14355">
    <property type="entry name" value="Abi_C"/>
    <property type="match status" value="1"/>
</dbReference>
<dbReference type="EMBL" id="JAHXDE010000006">
    <property type="protein sequence ID" value="MCT8506639.1"/>
    <property type="molecule type" value="Genomic_DNA"/>
</dbReference>
<comment type="caution">
    <text evidence="2">The sequence shown here is derived from an EMBL/GenBank/DDBJ whole genome shotgun (WGS) entry which is preliminary data.</text>
</comment>
<accession>A0A9X3B549</accession>
<proteinExistence type="predicted"/>
<sequence>MARSLLESVCKHVIEQSEGVEYGRSDDLPALYRKASRALNLAPDQHVEEVFKKILGGCTSVVVGLGELRNRVGDAHGQGQRPVKPLPRHAELAVNLSGTMSAFLIATLDARQGSQ</sequence>
<protein>
    <submittedName>
        <fullName evidence="2">Abortive infection family protein</fullName>
    </submittedName>
</protein>
<evidence type="ECO:0000313" key="2">
    <source>
        <dbReference type="EMBL" id="MCT8506639.1"/>
    </source>
</evidence>
<reference evidence="2" key="1">
    <citation type="submission" date="2021-07" db="EMBL/GenBank/DDBJ databases">
        <authorList>
            <person name="Luelf R.H."/>
        </authorList>
    </citation>
    <scope>NUCLEOTIDE SEQUENCE</scope>
    <source>
        <strain evidence="2">TMW 2.2304</strain>
    </source>
</reference>
<keyword evidence="3" id="KW-1185">Reference proteome</keyword>
<dbReference type="AlphaFoldDB" id="A0A9X3B549"/>
<dbReference type="Proteomes" id="UP001145353">
    <property type="component" value="Unassembled WGS sequence"/>
</dbReference>
<dbReference type="InterPro" id="IPR026001">
    <property type="entry name" value="Abi-like_C"/>
</dbReference>
<gene>
    <name evidence="2" type="ORF">KZO87_14775</name>
</gene>
<evidence type="ECO:0000313" key="3">
    <source>
        <dbReference type="Proteomes" id="UP001145353"/>
    </source>
</evidence>